<protein>
    <submittedName>
        <fullName evidence="3">Uncharacterized protein</fullName>
    </submittedName>
</protein>
<feature type="region of interest" description="Disordered" evidence="1">
    <location>
        <begin position="417"/>
        <end position="455"/>
    </location>
</feature>
<dbReference type="EMBL" id="AGNL01047448">
    <property type="protein sequence ID" value="EJK46943.1"/>
    <property type="molecule type" value="Genomic_DNA"/>
</dbReference>
<comment type="caution">
    <text evidence="3">The sequence shown here is derived from an EMBL/GenBank/DDBJ whole genome shotgun (WGS) entry which is preliminary data.</text>
</comment>
<keyword evidence="2" id="KW-1133">Transmembrane helix</keyword>
<accession>K0R2M5</accession>
<sequence>MAAENSLFLNDDDNEYTAMSLTSPRWTRSTPYGFQLPNSRSILDQRTKPIGRTSRPASRVSILIFFIQDLRGIMAAMAETEAYDDLQGQSGGDDGVANPDCSNRPLPQLPEPGSCRAGRRLGGGPHAHDEDDGPETAGDGEQAGQSGGGGGGQTERPADGRGGSHRGPHEDGDDKVDKSTTASSSSDVEIHSNNQPVGSGTTIHPGKSLSGERGYRVGPEGNGNEPRSENYPHVQSKNSSSDQEVDSAVALGGVGGEEGTPSATEASPVGSLIFQPGPTPEINGSILDRSNLGRGAHHITGPNGRQGDVEASVPVNFPTGHIESELDRLGVYMAEVEAIPVQSSDRVGGDVSGGSTEPTDPESATALEGQIVVEGRRVKSTRVFGREVRSEILISLGAVLILVLAVVITIPAINSRGTKGEANGNTAQESSDVYDPSLDVYSPEEATPPARPSQPSQPFFPQFCGFFGSCYEDNVKSGADCGCSEYLDAEELRSMQCTDTAPRCLDGPSVCASNFTAGHRVNTAGEFAHSFLEYVVNGTLISAKLSHIRGKDFDSSYCRVEIDGEECASCSWDVCPSGSGPHIGYTADCANLGYDGHASSCGSDDSAGGMFRFLTAEFMEKCSLGTLVMGGGRKGIPKGDTAQESSGVDEPSLDVYSSEEGYKPVGNGDCVDSFGNRYRKVRNDAIFAGDVGDEEFGTICKLFCSRFHSLPGHVGLVASRGDPKSLCACLFESGSLPPEDKIGSNATILPMPFNGTGPIVSTTSYDQGFLENVMFCYEYDGYESVPGMPQNLPGGEEGTPQARPPRSPQSFFPGDGPPLVDFGQFCGFFSSCYEDNVKSGADCGCSEYPDAEELRSMQCTDTAPRCLDGPSVCASNFTAGHRVNPAGEFAHSFLEYVVNGTLISAKLRYNIVNPDSAFCRVEIDGEECASCSWDVCPPGSGPLNGYTADCANLGYDGHASSCGSDDSAGGMFRFLTSEFMKQCSITTLVMGNNRGD</sequence>
<reference evidence="3 4" key="1">
    <citation type="journal article" date="2012" name="Genome Biol.">
        <title>Genome and low-iron response of an oceanic diatom adapted to chronic iron limitation.</title>
        <authorList>
            <person name="Lommer M."/>
            <person name="Specht M."/>
            <person name="Roy A.S."/>
            <person name="Kraemer L."/>
            <person name="Andreson R."/>
            <person name="Gutowska M.A."/>
            <person name="Wolf J."/>
            <person name="Bergner S.V."/>
            <person name="Schilhabel M.B."/>
            <person name="Klostermeier U.C."/>
            <person name="Beiko R.G."/>
            <person name="Rosenstiel P."/>
            <person name="Hippler M."/>
            <person name="Laroche J."/>
        </authorList>
    </citation>
    <scope>NUCLEOTIDE SEQUENCE [LARGE SCALE GENOMIC DNA]</scope>
    <source>
        <strain evidence="3 4">CCMP1005</strain>
    </source>
</reference>
<proteinExistence type="predicted"/>
<dbReference type="Proteomes" id="UP000266841">
    <property type="component" value="Unassembled WGS sequence"/>
</dbReference>
<keyword evidence="2" id="KW-0812">Transmembrane</keyword>
<feature type="compositionally biased region" description="Polar residues" evidence="1">
    <location>
        <begin position="233"/>
        <end position="242"/>
    </location>
</feature>
<keyword evidence="2" id="KW-0472">Membrane</keyword>
<feature type="region of interest" description="Disordered" evidence="1">
    <location>
        <begin position="85"/>
        <end position="309"/>
    </location>
</feature>
<feature type="compositionally biased region" description="Polar residues" evidence="1">
    <location>
        <begin position="179"/>
        <end position="202"/>
    </location>
</feature>
<gene>
    <name evidence="3" type="ORF">THAOC_34369</name>
</gene>
<dbReference type="AlphaFoldDB" id="K0R2M5"/>
<feature type="region of interest" description="Disordered" evidence="1">
    <location>
        <begin position="343"/>
        <end position="364"/>
    </location>
</feature>
<feature type="region of interest" description="Disordered" evidence="1">
    <location>
        <begin position="787"/>
        <end position="808"/>
    </location>
</feature>
<name>K0R2M5_THAOC</name>
<evidence type="ECO:0000256" key="2">
    <source>
        <dbReference type="SAM" id="Phobius"/>
    </source>
</evidence>
<feature type="transmembrane region" description="Helical" evidence="2">
    <location>
        <begin position="392"/>
        <end position="413"/>
    </location>
</feature>
<feature type="compositionally biased region" description="Basic and acidic residues" evidence="1">
    <location>
        <begin position="167"/>
        <end position="178"/>
    </location>
</feature>
<keyword evidence="4" id="KW-1185">Reference proteome</keyword>
<organism evidence="3 4">
    <name type="scientific">Thalassiosira oceanica</name>
    <name type="common">Marine diatom</name>
    <dbReference type="NCBI Taxonomy" id="159749"/>
    <lineage>
        <taxon>Eukaryota</taxon>
        <taxon>Sar</taxon>
        <taxon>Stramenopiles</taxon>
        <taxon>Ochrophyta</taxon>
        <taxon>Bacillariophyta</taxon>
        <taxon>Coscinodiscophyceae</taxon>
        <taxon>Thalassiosirophycidae</taxon>
        <taxon>Thalassiosirales</taxon>
        <taxon>Thalassiosiraceae</taxon>
        <taxon>Thalassiosira</taxon>
    </lineage>
</organism>
<evidence type="ECO:0000313" key="3">
    <source>
        <dbReference type="EMBL" id="EJK46943.1"/>
    </source>
</evidence>
<evidence type="ECO:0000256" key="1">
    <source>
        <dbReference type="SAM" id="MobiDB-lite"/>
    </source>
</evidence>
<evidence type="ECO:0000313" key="4">
    <source>
        <dbReference type="Proteomes" id="UP000266841"/>
    </source>
</evidence>